<feature type="region of interest" description="Disordered" evidence="1">
    <location>
        <begin position="59"/>
        <end position="129"/>
    </location>
</feature>
<protein>
    <submittedName>
        <fullName evidence="2">Uncharacterized protein</fullName>
    </submittedName>
</protein>
<organism evidence="2 3">
    <name type="scientific">Streptosporangium carneum</name>
    <dbReference type="NCBI Taxonomy" id="47481"/>
    <lineage>
        <taxon>Bacteria</taxon>
        <taxon>Bacillati</taxon>
        <taxon>Actinomycetota</taxon>
        <taxon>Actinomycetes</taxon>
        <taxon>Streptosporangiales</taxon>
        <taxon>Streptosporangiaceae</taxon>
        <taxon>Streptosporangium</taxon>
    </lineage>
</organism>
<evidence type="ECO:0000256" key="1">
    <source>
        <dbReference type="SAM" id="MobiDB-lite"/>
    </source>
</evidence>
<keyword evidence="3" id="KW-1185">Reference proteome</keyword>
<gene>
    <name evidence="2" type="ORF">GCM10017600_18430</name>
</gene>
<name>A0A9W6HZI5_9ACTN</name>
<comment type="caution">
    <text evidence="2">The sequence shown here is derived from an EMBL/GenBank/DDBJ whole genome shotgun (WGS) entry which is preliminary data.</text>
</comment>
<proteinExistence type="predicted"/>
<evidence type="ECO:0000313" key="3">
    <source>
        <dbReference type="Proteomes" id="UP001143474"/>
    </source>
</evidence>
<sequence>MISPGPSSEPWSSWPFGGGFSWAAVPQALGPGGCGHEACCDAADGRACSDVGHGAGFRSCPSADLPVPAPEAASSRGVGTWEGDRVSLTRKTLSYLSETGKGSDTPAKPPRGRRGRGQVAGVTSPTRPP</sequence>
<evidence type="ECO:0000313" key="2">
    <source>
        <dbReference type="EMBL" id="GLK08438.1"/>
    </source>
</evidence>
<feature type="compositionally biased region" description="Polar residues" evidence="1">
    <location>
        <begin position="89"/>
        <end position="102"/>
    </location>
</feature>
<dbReference type="Proteomes" id="UP001143474">
    <property type="component" value="Unassembled WGS sequence"/>
</dbReference>
<accession>A0A9W6HZI5</accession>
<reference evidence="2" key="1">
    <citation type="journal article" date="2014" name="Int. J. Syst. Evol. Microbiol.">
        <title>Complete genome sequence of Corynebacterium casei LMG S-19264T (=DSM 44701T), isolated from a smear-ripened cheese.</title>
        <authorList>
            <consortium name="US DOE Joint Genome Institute (JGI-PGF)"/>
            <person name="Walter F."/>
            <person name="Albersmeier A."/>
            <person name="Kalinowski J."/>
            <person name="Ruckert C."/>
        </authorList>
    </citation>
    <scope>NUCLEOTIDE SEQUENCE</scope>
    <source>
        <strain evidence="2">VKM Ac-2007</strain>
    </source>
</reference>
<dbReference type="AlphaFoldDB" id="A0A9W6HZI5"/>
<reference evidence="2" key="2">
    <citation type="submission" date="2023-01" db="EMBL/GenBank/DDBJ databases">
        <authorList>
            <person name="Sun Q."/>
            <person name="Evtushenko L."/>
        </authorList>
    </citation>
    <scope>NUCLEOTIDE SEQUENCE</scope>
    <source>
        <strain evidence="2">VKM Ac-2007</strain>
    </source>
</reference>
<dbReference type="EMBL" id="BSEV01000002">
    <property type="protein sequence ID" value="GLK08438.1"/>
    <property type="molecule type" value="Genomic_DNA"/>
</dbReference>